<dbReference type="PRINTS" id="PR00812">
    <property type="entry name" value="BCTERIALGSPF"/>
</dbReference>
<evidence type="ECO:0000313" key="9">
    <source>
        <dbReference type="EMBL" id="MBM6820618.1"/>
    </source>
</evidence>
<comment type="subcellular location">
    <subcellularLocation>
        <location evidence="1">Cell membrane</location>
        <topology evidence="1">Multi-pass membrane protein</topology>
    </subcellularLocation>
</comment>
<keyword evidence="6 7" id="KW-0472">Membrane</keyword>
<comment type="similarity">
    <text evidence="2">Belongs to the GSP F family.</text>
</comment>
<dbReference type="PANTHER" id="PTHR30012:SF0">
    <property type="entry name" value="TYPE II SECRETION SYSTEM PROTEIN F-RELATED"/>
    <property type="match status" value="1"/>
</dbReference>
<feature type="domain" description="Type II secretion system protein GspF" evidence="8">
    <location>
        <begin position="5"/>
        <end position="87"/>
    </location>
</feature>
<keyword evidence="4 7" id="KW-0812">Transmembrane</keyword>
<keyword evidence="3" id="KW-1003">Cell membrane</keyword>
<dbReference type="InterPro" id="IPR003004">
    <property type="entry name" value="GspF/PilC"/>
</dbReference>
<gene>
    <name evidence="9" type="ORF">H6A19_14980</name>
</gene>
<organism evidence="9 10">
    <name type="scientific">Clostridium saudiense</name>
    <dbReference type="NCBI Taxonomy" id="1414720"/>
    <lineage>
        <taxon>Bacteria</taxon>
        <taxon>Bacillati</taxon>
        <taxon>Bacillota</taxon>
        <taxon>Clostridia</taxon>
        <taxon>Eubacteriales</taxon>
        <taxon>Clostridiaceae</taxon>
        <taxon>Clostridium</taxon>
    </lineage>
</organism>
<evidence type="ECO:0000256" key="3">
    <source>
        <dbReference type="ARBA" id="ARBA00022475"/>
    </source>
</evidence>
<keyword evidence="10" id="KW-1185">Reference proteome</keyword>
<dbReference type="Pfam" id="PF00482">
    <property type="entry name" value="T2SSF"/>
    <property type="match status" value="2"/>
</dbReference>
<dbReference type="Gene3D" id="1.20.81.30">
    <property type="entry name" value="Type II secretion system (T2SS), domain F"/>
    <property type="match status" value="2"/>
</dbReference>
<dbReference type="PANTHER" id="PTHR30012">
    <property type="entry name" value="GENERAL SECRETION PATHWAY PROTEIN"/>
    <property type="match status" value="1"/>
</dbReference>
<reference evidence="9 10" key="1">
    <citation type="journal article" date="2021" name="Sci. Rep.">
        <title>The distribution of antibiotic resistance genes in chicken gut microbiota commensals.</title>
        <authorList>
            <person name="Juricova H."/>
            <person name="Matiasovicova J."/>
            <person name="Kubasova T."/>
            <person name="Cejkova D."/>
            <person name="Rychlik I."/>
        </authorList>
    </citation>
    <scope>NUCLEOTIDE SEQUENCE [LARGE SCALE GENOMIC DNA]</scope>
    <source>
        <strain evidence="9 10">An435</strain>
    </source>
</reference>
<evidence type="ECO:0000256" key="1">
    <source>
        <dbReference type="ARBA" id="ARBA00004651"/>
    </source>
</evidence>
<feature type="transmembrane region" description="Helical" evidence="7">
    <location>
        <begin position="59"/>
        <end position="86"/>
    </location>
</feature>
<feature type="transmembrane region" description="Helical" evidence="7">
    <location>
        <begin position="266"/>
        <end position="287"/>
    </location>
</feature>
<evidence type="ECO:0000256" key="4">
    <source>
        <dbReference type="ARBA" id="ARBA00022692"/>
    </source>
</evidence>
<evidence type="ECO:0000259" key="8">
    <source>
        <dbReference type="Pfam" id="PF00482"/>
    </source>
</evidence>
<dbReference type="EMBL" id="JACJLL010000136">
    <property type="protein sequence ID" value="MBM6820618.1"/>
    <property type="molecule type" value="Genomic_DNA"/>
</dbReference>
<dbReference type="InterPro" id="IPR018076">
    <property type="entry name" value="T2SS_GspF_dom"/>
</dbReference>
<accession>A0ABS2FJ69</accession>
<dbReference type="Proteomes" id="UP000767334">
    <property type="component" value="Unassembled WGS sequence"/>
</dbReference>
<evidence type="ECO:0000256" key="6">
    <source>
        <dbReference type="ARBA" id="ARBA00023136"/>
    </source>
</evidence>
<evidence type="ECO:0000256" key="7">
    <source>
        <dbReference type="SAM" id="Phobius"/>
    </source>
</evidence>
<keyword evidence="5 7" id="KW-1133">Transmembrane helix</keyword>
<evidence type="ECO:0000256" key="2">
    <source>
        <dbReference type="ARBA" id="ARBA00005745"/>
    </source>
</evidence>
<dbReference type="InterPro" id="IPR042094">
    <property type="entry name" value="T2SS_GspF_sf"/>
</dbReference>
<protein>
    <submittedName>
        <fullName evidence="9">Type II secretion system F family protein</fullName>
    </submittedName>
</protein>
<evidence type="ECO:0000313" key="10">
    <source>
        <dbReference type="Proteomes" id="UP000767334"/>
    </source>
</evidence>
<name>A0ABS2FJ69_9CLOT</name>
<comment type="caution">
    <text evidence="9">The sequence shown here is derived from an EMBL/GenBank/DDBJ whole genome shotgun (WGS) entry which is preliminary data.</text>
</comment>
<feature type="domain" description="Type II secretion system protein GspF" evidence="8">
    <location>
        <begin position="166"/>
        <end position="285"/>
    </location>
</feature>
<proteinExistence type="inferred from homology"/>
<sequence>MAGCIREGGSLCEGFKRGGELIPSFFNSMIDIGERTGKIVYVLRGLETFYSKLYYVKKAIIGALTYPAVLLGALALLGVFVLFFFIPNMSNIYSAMGHDIPEAYVNIILFKERFFDNPIIVIIQLTIIFVILPYFIIKNFFKQYLDLLIEKIPIYNLVNEYIAIVLMSVVINSGINIAIGLQYCCESELGKTINRNIKKINNDITAGRMLSQSMSETEMFSKYTLAHIKLGEESGSLDKRLQLLEEEVFKNLTTRINKITQLIQPFLILFIGVIIVSFIIKFLMPLLDIVLI</sequence>
<evidence type="ECO:0000256" key="5">
    <source>
        <dbReference type="ARBA" id="ARBA00022989"/>
    </source>
</evidence>
<feature type="transmembrane region" description="Helical" evidence="7">
    <location>
        <begin position="119"/>
        <end position="141"/>
    </location>
</feature>